<feature type="transmembrane region" description="Helical" evidence="1">
    <location>
        <begin position="137"/>
        <end position="156"/>
    </location>
</feature>
<dbReference type="RefSeq" id="WP_239654073.1">
    <property type="nucleotide sequence ID" value="NZ_CAJNAP010000002.1"/>
</dbReference>
<evidence type="ECO:0000313" key="2">
    <source>
        <dbReference type="EMBL" id="CAE6489388.1"/>
    </source>
</evidence>
<dbReference type="EMBL" id="CAJNAP010000002">
    <property type="protein sequence ID" value="CAE6489388.1"/>
    <property type="molecule type" value="Genomic_DNA"/>
</dbReference>
<feature type="transmembrane region" description="Helical" evidence="1">
    <location>
        <begin position="360"/>
        <end position="379"/>
    </location>
</feature>
<protein>
    <submittedName>
        <fullName evidence="2">ABC transporter permease</fullName>
    </submittedName>
</protein>
<dbReference type="Proteomes" id="UP000601736">
    <property type="component" value="Unassembled WGS sequence"/>
</dbReference>
<evidence type="ECO:0000256" key="1">
    <source>
        <dbReference type="RuleBase" id="RU362044"/>
    </source>
</evidence>
<reference evidence="2" key="1">
    <citation type="submission" date="2021-02" db="EMBL/GenBank/DDBJ databases">
        <authorList>
            <person name="Han P."/>
        </authorList>
    </citation>
    <scope>NUCLEOTIDE SEQUENCE</scope>
    <source>
        <strain evidence="2">Nitrosomonas nitrosa 18-3D</strain>
    </source>
</reference>
<evidence type="ECO:0000313" key="3">
    <source>
        <dbReference type="Proteomes" id="UP000601736"/>
    </source>
</evidence>
<feature type="transmembrane region" description="Helical" evidence="1">
    <location>
        <begin position="270"/>
        <end position="300"/>
    </location>
</feature>
<dbReference type="InterPro" id="IPR030802">
    <property type="entry name" value="Permease_MalE"/>
</dbReference>
<comment type="caution">
    <text evidence="2">The sequence shown here is derived from an EMBL/GenBank/DDBJ whole genome shotgun (WGS) entry which is preliminary data.</text>
</comment>
<feature type="transmembrane region" description="Helical" evidence="1">
    <location>
        <begin position="320"/>
        <end position="339"/>
    </location>
</feature>
<gene>
    <name evidence="2" type="ORF">NMYAN_100017</name>
</gene>
<name>A0A8H9D898_9PROT</name>
<dbReference type="InterPro" id="IPR003453">
    <property type="entry name" value="ABC_MlaE_roteobac"/>
</dbReference>
<comment type="subcellular location">
    <subcellularLocation>
        <location evidence="1">Cell inner membrane</location>
        <topology evidence="1">Multi-pass membrane protein</topology>
    </subcellularLocation>
</comment>
<keyword evidence="1" id="KW-0472">Membrane</keyword>
<dbReference type="PANTHER" id="PTHR30188">
    <property type="entry name" value="ABC TRANSPORTER PERMEASE PROTEIN-RELATED"/>
    <property type="match status" value="1"/>
</dbReference>
<keyword evidence="1" id="KW-1133">Transmembrane helix</keyword>
<keyword evidence="1" id="KW-1003">Cell membrane</keyword>
<comment type="similarity">
    <text evidence="1">Belongs to the MlaE permease family.</text>
</comment>
<proteinExistence type="inferred from homology"/>
<sequence>MSSIMPAFPDNPFITPSPNDPTCLIIQGDWTLSHYAELRRLIAILKKTGSSFHEANLSQLDKLDTAGGQLLAELLGHDLLLQIVDRHISMAKERRTLLTRIANSLADEGQPTETRHGALFELLEHTGQAAVTVWKHLTNLLGFIGLTLGGFAINLVKPRNWRITSIVVQIEQIALNAVPIVALLTFMIGAVIAFLGATVLSDFGATIYTVDLIAFSFLREFGVLLTAILMAGRTASAFTAQIGSMKANEEIDAIRSLGLNPLDILVIPRVLAMLISLPLLTFVAMISGMLGGALVCALKLDISPTMFLSILQQNVDVLHFYLGMAKAPLFAFLIAIIGCMEGFKVSGSTESVGRHTTSSVVQSIFVVILVDALVALFYMEMGW</sequence>
<dbReference type="Pfam" id="PF02405">
    <property type="entry name" value="MlaE"/>
    <property type="match status" value="1"/>
</dbReference>
<dbReference type="GO" id="GO:0005548">
    <property type="term" value="F:phospholipid transporter activity"/>
    <property type="evidence" value="ECO:0007669"/>
    <property type="project" value="TreeGrafter"/>
</dbReference>
<accession>A0A8H9D898</accession>
<feature type="transmembrane region" description="Helical" evidence="1">
    <location>
        <begin position="212"/>
        <end position="232"/>
    </location>
</feature>
<dbReference type="NCBIfam" id="TIGR00056">
    <property type="entry name" value="MlaE family lipid ABC transporter permease subunit"/>
    <property type="match status" value="1"/>
</dbReference>
<feature type="transmembrane region" description="Helical" evidence="1">
    <location>
        <begin position="177"/>
        <end position="200"/>
    </location>
</feature>
<organism evidence="2 3">
    <name type="scientific">Nitrosomonas nitrosa</name>
    <dbReference type="NCBI Taxonomy" id="52442"/>
    <lineage>
        <taxon>Bacteria</taxon>
        <taxon>Pseudomonadati</taxon>
        <taxon>Pseudomonadota</taxon>
        <taxon>Betaproteobacteria</taxon>
        <taxon>Nitrosomonadales</taxon>
        <taxon>Nitrosomonadaceae</taxon>
        <taxon>Nitrosomonas</taxon>
    </lineage>
</organism>
<keyword evidence="1" id="KW-0812">Transmembrane</keyword>
<dbReference type="AlphaFoldDB" id="A0A8H9D898"/>
<dbReference type="GO" id="GO:0043190">
    <property type="term" value="C:ATP-binding cassette (ABC) transporter complex"/>
    <property type="evidence" value="ECO:0007669"/>
    <property type="project" value="InterPro"/>
</dbReference>
<keyword evidence="1" id="KW-0997">Cell inner membrane</keyword>
<dbReference type="PANTHER" id="PTHR30188:SF3">
    <property type="entry name" value="ABC TRANSPORTER PERMEASE"/>
    <property type="match status" value="1"/>
</dbReference>